<evidence type="ECO:0000256" key="3">
    <source>
        <dbReference type="ARBA" id="ARBA00012838"/>
    </source>
</evidence>
<dbReference type="SUPFAM" id="SSF52374">
    <property type="entry name" value="Nucleotidylyl transferase"/>
    <property type="match status" value="1"/>
</dbReference>
<comment type="caution">
    <text evidence="18">The sequence shown here is derived from an EMBL/GenBank/DDBJ whole genome shotgun (WGS) entry which is preliminary data.</text>
</comment>
<comment type="subcellular location">
    <subcellularLocation>
        <location evidence="1">Cytoplasm</location>
    </subcellularLocation>
</comment>
<dbReference type="InterPro" id="IPR023458">
    <property type="entry name" value="Met-tRNA_ligase_1"/>
</dbReference>
<feature type="compositionally biased region" description="Pro residues" evidence="15">
    <location>
        <begin position="959"/>
        <end position="968"/>
    </location>
</feature>
<evidence type="ECO:0000256" key="7">
    <source>
        <dbReference type="ARBA" id="ARBA00022741"/>
    </source>
</evidence>
<keyword evidence="5" id="KW-0963">Cytoplasm</keyword>
<dbReference type="InterPro" id="IPR033911">
    <property type="entry name" value="MetRS_core"/>
</dbReference>
<feature type="compositionally biased region" description="Basic and acidic residues" evidence="15">
    <location>
        <begin position="932"/>
        <end position="942"/>
    </location>
</feature>
<gene>
    <name evidence="18" type="ORF">ANANG_G00256160</name>
</gene>
<dbReference type="SUPFAM" id="SSF57770">
    <property type="entry name" value="Methionyl-tRNA synthetase (MetRS), Zn-domain"/>
    <property type="match status" value="1"/>
</dbReference>
<feature type="region of interest" description="Disordered" evidence="15">
    <location>
        <begin position="859"/>
        <end position="991"/>
    </location>
</feature>
<evidence type="ECO:0000256" key="2">
    <source>
        <dbReference type="ARBA" id="ARBA00005594"/>
    </source>
</evidence>
<dbReference type="Pfam" id="PF19303">
    <property type="entry name" value="Anticodon_3"/>
    <property type="match status" value="1"/>
</dbReference>
<evidence type="ECO:0000256" key="13">
    <source>
        <dbReference type="ARBA" id="ARBA00047364"/>
    </source>
</evidence>
<comment type="catalytic activity">
    <reaction evidence="13">
        <text>tRNA(Met) + L-methionine + ATP = L-methionyl-tRNA(Met) + AMP + diphosphate</text>
        <dbReference type="Rhea" id="RHEA:13481"/>
        <dbReference type="Rhea" id="RHEA-COMP:9667"/>
        <dbReference type="Rhea" id="RHEA-COMP:9698"/>
        <dbReference type="ChEBI" id="CHEBI:30616"/>
        <dbReference type="ChEBI" id="CHEBI:33019"/>
        <dbReference type="ChEBI" id="CHEBI:57844"/>
        <dbReference type="ChEBI" id="CHEBI:78442"/>
        <dbReference type="ChEBI" id="CHEBI:78530"/>
        <dbReference type="ChEBI" id="CHEBI:456215"/>
        <dbReference type="EC" id="6.1.1.10"/>
    </reaction>
</comment>
<dbReference type="EC" id="6.1.1.10" evidence="3"/>
<dbReference type="InterPro" id="IPR029038">
    <property type="entry name" value="MetRS_Zn"/>
</dbReference>
<evidence type="ECO:0000256" key="1">
    <source>
        <dbReference type="ARBA" id="ARBA00004496"/>
    </source>
</evidence>
<dbReference type="InterPro" id="IPR036249">
    <property type="entry name" value="Thioredoxin-like_sf"/>
</dbReference>
<dbReference type="AlphaFoldDB" id="A0A9D3RN20"/>
<dbReference type="InterPro" id="IPR014729">
    <property type="entry name" value="Rossmann-like_a/b/a_fold"/>
</dbReference>
<evidence type="ECO:0000259" key="17">
    <source>
        <dbReference type="PROSITE" id="PS51185"/>
    </source>
</evidence>
<dbReference type="GO" id="GO:0017101">
    <property type="term" value="C:aminoacyl-tRNA synthetase multienzyme complex"/>
    <property type="evidence" value="ECO:0007669"/>
    <property type="project" value="TreeGrafter"/>
</dbReference>
<dbReference type="CDD" id="cd00939">
    <property type="entry name" value="MetRS_RNA"/>
    <property type="match status" value="1"/>
</dbReference>
<dbReference type="SUPFAM" id="SSF47060">
    <property type="entry name" value="S15/NS1 RNA-binding domain"/>
    <property type="match status" value="1"/>
</dbReference>
<dbReference type="HAMAP" id="MF_00098">
    <property type="entry name" value="Met_tRNA_synth_type1"/>
    <property type="match status" value="1"/>
</dbReference>
<dbReference type="Pfam" id="PF09334">
    <property type="entry name" value="tRNA-synt_1g"/>
    <property type="match status" value="1"/>
</dbReference>
<evidence type="ECO:0000256" key="11">
    <source>
        <dbReference type="ARBA" id="ARBA00023146"/>
    </source>
</evidence>
<evidence type="ECO:0000256" key="15">
    <source>
        <dbReference type="SAM" id="MobiDB-lite"/>
    </source>
</evidence>
<dbReference type="SUPFAM" id="SSF47616">
    <property type="entry name" value="GST C-terminal domain-like"/>
    <property type="match status" value="1"/>
</dbReference>
<protein>
    <recommendedName>
        <fullName evidence="4">Methionine--tRNA ligase, cytoplasmic</fullName>
        <ecNumber evidence="3">6.1.1.10</ecNumber>
    </recommendedName>
    <alternativeName>
        <fullName evidence="12">Methionyl-tRNA synthetase</fullName>
    </alternativeName>
</protein>
<dbReference type="FunFam" id="3.40.30.10:FF:000136">
    <property type="entry name" value="methionine--tRNA ligase, cytoplasmic"/>
    <property type="match status" value="1"/>
</dbReference>
<evidence type="ECO:0000256" key="10">
    <source>
        <dbReference type="ARBA" id="ARBA00022917"/>
    </source>
</evidence>
<dbReference type="PRINTS" id="PR01041">
    <property type="entry name" value="TRNASYNTHMET"/>
</dbReference>
<keyword evidence="10 14" id="KW-0648">Protein biosynthesis</keyword>
<dbReference type="Pfam" id="PF18485">
    <property type="entry name" value="GST_N_5"/>
    <property type="match status" value="1"/>
</dbReference>
<dbReference type="InterPro" id="IPR041872">
    <property type="entry name" value="Anticodon_Met"/>
</dbReference>
<evidence type="ECO:0000259" key="16">
    <source>
        <dbReference type="PROSITE" id="PS50405"/>
    </source>
</evidence>
<dbReference type="FunFam" id="3.40.50.620:FF:000640">
    <property type="entry name" value="Uncharacterized protein"/>
    <property type="match status" value="1"/>
</dbReference>
<feature type="domain" description="WHEP-TRS" evidence="17">
    <location>
        <begin position="977"/>
        <end position="1033"/>
    </location>
</feature>
<dbReference type="InterPro" id="IPR036282">
    <property type="entry name" value="Glutathione-S-Trfase_C_sf"/>
</dbReference>
<evidence type="ECO:0000256" key="14">
    <source>
        <dbReference type="RuleBase" id="RU363039"/>
    </source>
</evidence>
<dbReference type="InterPro" id="IPR014758">
    <property type="entry name" value="Met-tRNA_synth"/>
</dbReference>
<evidence type="ECO:0000313" key="18">
    <source>
        <dbReference type="EMBL" id="KAG5836518.1"/>
    </source>
</evidence>
<keyword evidence="11 14" id="KW-0030">Aminoacyl-tRNA synthetase</keyword>
<dbReference type="NCBIfam" id="NF001100">
    <property type="entry name" value="PRK00133.1"/>
    <property type="match status" value="1"/>
</dbReference>
<dbReference type="FunFam" id="2.20.28.20:FF:000001">
    <property type="entry name" value="Methionine--tRNA ligase"/>
    <property type="match status" value="1"/>
</dbReference>
<dbReference type="Gene3D" id="1.10.287.10">
    <property type="entry name" value="S15/NS1, RNA-binding"/>
    <property type="match status" value="1"/>
</dbReference>
<keyword evidence="9" id="KW-0694">RNA-binding</keyword>
<reference evidence="18" key="1">
    <citation type="submission" date="2021-01" db="EMBL/GenBank/DDBJ databases">
        <title>A chromosome-scale assembly of European eel, Anguilla anguilla.</title>
        <authorList>
            <person name="Henkel C."/>
            <person name="Jong-Raadsen S.A."/>
            <person name="Dufour S."/>
            <person name="Weltzien F.-A."/>
            <person name="Palstra A.P."/>
            <person name="Pelster B."/>
            <person name="Spaink H.P."/>
            <person name="Van Den Thillart G.E."/>
            <person name="Jansen H."/>
            <person name="Zahm M."/>
            <person name="Klopp C."/>
            <person name="Cedric C."/>
            <person name="Louis A."/>
            <person name="Berthelot C."/>
            <person name="Parey E."/>
            <person name="Roest Crollius H."/>
            <person name="Montfort J."/>
            <person name="Robinson-Rechavi M."/>
            <person name="Bucao C."/>
            <person name="Bouchez O."/>
            <person name="Gislard M."/>
            <person name="Lluch J."/>
            <person name="Milhes M."/>
            <person name="Lampietro C."/>
            <person name="Lopez Roques C."/>
            <person name="Donnadieu C."/>
            <person name="Braasch I."/>
            <person name="Desvignes T."/>
            <person name="Postlethwait J."/>
            <person name="Bobe J."/>
            <person name="Guiguen Y."/>
            <person name="Dirks R."/>
        </authorList>
    </citation>
    <scope>NUCLEOTIDE SEQUENCE</scope>
    <source>
        <strain evidence="18">Tag_6206</strain>
        <tissue evidence="18">Liver</tissue>
    </source>
</reference>
<dbReference type="GO" id="GO:0004825">
    <property type="term" value="F:methionine-tRNA ligase activity"/>
    <property type="evidence" value="ECO:0007669"/>
    <property type="project" value="UniProtKB-EC"/>
</dbReference>
<dbReference type="Gene3D" id="2.20.28.20">
    <property type="entry name" value="Methionyl-tRNA synthetase, Zn-domain"/>
    <property type="match status" value="1"/>
</dbReference>
<accession>A0A9D3RN20</accession>
<dbReference type="EMBL" id="JAFIRN010000014">
    <property type="protein sequence ID" value="KAG5836518.1"/>
    <property type="molecule type" value="Genomic_DNA"/>
</dbReference>
<dbReference type="CDD" id="cd07957">
    <property type="entry name" value="Anticodon_Ia_Met"/>
    <property type="match status" value="1"/>
</dbReference>
<dbReference type="InterPro" id="IPR009068">
    <property type="entry name" value="uS15_NS1_RNA-bd_sf"/>
</dbReference>
<dbReference type="Gene3D" id="1.20.1050.10">
    <property type="match status" value="1"/>
</dbReference>
<dbReference type="InterPro" id="IPR001412">
    <property type="entry name" value="aa-tRNA-synth_I_CS"/>
</dbReference>
<dbReference type="CDD" id="cd00570">
    <property type="entry name" value="GST_N_family"/>
    <property type="match status" value="1"/>
</dbReference>
<dbReference type="CDD" id="cd00814">
    <property type="entry name" value="MetRS_core"/>
    <property type="match status" value="1"/>
</dbReference>
<keyword evidence="6 14" id="KW-0436">Ligase</keyword>
<proteinExistence type="inferred from homology"/>
<evidence type="ECO:0000256" key="9">
    <source>
        <dbReference type="ARBA" id="ARBA00022884"/>
    </source>
</evidence>
<dbReference type="Pfam" id="PF00458">
    <property type="entry name" value="WHEP-TRS"/>
    <property type="match status" value="1"/>
</dbReference>
<dbReference type="Gene3D" id="3.40.50.620">
    <property type="entry name" value="HUPs"/>
    <property type="match status" value="1"/>
</dbReference>
<keyword evidence="19" id="KW-1185">Reference proteome</keyword>
<dbReference type="Proteomes" id="UP001044222">
    <property type="component" value="Chromosome 14"/>
</dbReference>
<keyword evidence="7 14" id="KW-0547">Nucleotide-binding</keyword>
<organism evidence="18 19">
    <name type="scientific">Anguilla anguilla</name>
    <name type="common">European freshwater eel</name>
    <name type="synonym">Muraena anguilla</name>
    <dbReference type="NCBI Taxonomy" id="7936"/>
    <lineage>
        <taxon>Eukaryota</taxon>
        <taxon>Metazoa</taxon>
        <taxon>Chordata</taxon>
        <taxon>Craniata</taxon>
        <taxon>Vertebrata</taxon>
        <taxon>Euteleostomi</taxon>
        <taxon>Actinopterygii</taxon>
        <taxon>Neopterygii</taxon>
        <taxon>Teleostei</taxon>
        <taxon>Anguilliformes</taxon>
        <taxon>Anguillidae</taxon>
        <taxon>Anguilla</taxon>
    </lineage>
</organism>
<dbReference type="FunFam" id="1.10.730.10:FF:000010">
    <property type="entry name" value="methionine--tRNA ligase, cytoplasmic"/>
    <property type="match status" value="1"/>
</dbReference>
<feature type="domain" description="GST C-terminal" evidence="16">
    <location>
        <begin position="72"/>
        <end position="200"/>
    </location>
</feature>
<comment type="similarity">
    <text evidence="2 14">Belongs to the class-I aminoacyl-tRNA synthetase family.</text>
</comment>
<dbReference type="SUPFAM" id="SSF52833">
    <property type="entry name" value="Thioredoxin-like"/>
    <property type="match status" value="1"/>
</dbReference>
<dbReference type="NCBIfam" id="TIGR00398">
    <property type="entry name" value="metG"/>
    <property type="match status" value="1"/>
</dbReference>
<dbReference type="InterPro" id="IPR000738">
    <property type="entry name" value="WHEP-TRS_dom"/>
</dbReference>
<dbReference type="Gene3D" id="3.40.30.10">
    <property type="entry name" value="Glutaredoxin"/>
    <property type="match status" value="1"/>
</dbReference>
<sequence>MNLFVSEGNPHCVKVLAAVELTGVKCDISHVNHEERVVPYLSRPTLPALALPSGLHLFSPNAICRFLFEASGREASSLANQWLEWEATELQPALAQALHLSALQGKRTEAATALQVPLSVLEQGLRKRATPFLSGEEVSVADIVLWGALYPVLSDSSFMTGELAQVGGWFQRVALLPACQSAVRAVLTGKGAESQLKAYLQKQPAPHAQRREAQPCNQPEAEDTEVVVTEEEMQAAAQTWNLGLKDCPAPISREHPILPQDGKRNILLTSALPYVNNVPHLGNIIGCVLSADVFARYGRLRGWNVLFVCGTDEYGTATENKAREEGLTPQQICDKYHAVHTAIYRWFHIDFDYFGRTTTPHQTEIAQDIFWRLHERGFLLEDTVEQLRCEGCQRFLADRFVEGVCPHCRYPEARGDQCDKCGRLINAVELKDPQCKVCRQTPVIQSSKHLFLDLPKLEGQLEEWLERSFSSGDWTANARQITRSWIRDGLKPRCITRDLQWGTPVPHPDFSEKVFYVWFDAPIGYLSITANYTSQWEKWWKNPDQVELYNFMAKDNVPFHSVVFPCSLLGAQDNYTLVNHLIATEYLNYEDTKFSKSRGVGVFGDMAKDTGIPADVWRFYLLYLRPEGQDSAFSWADMALKNNSELLNNLGNFINRAGMFVTRFFEGSVPQMELLQEDLKLLAQVGWELRQYIQLLDKVRIRDALKCILNISRHGNQYIQVNEPWKKIKGGDQERQRAGTVTGVAVNVACLLSALLHPYMPTVGAAIRDQLRAPPTCMEAALQGAGSFVCVLPAGHRIGTVSPLFQKLEADQIEALKKRFGGQQPEEEAAGPQALTLPRSARLALLFSALAECSRAAGSPGTWFAGGGGPTGAGSRREALSPADDATPLIGSGRLRARAPRSPAAASPPNGDGGKEERGTSRVAASRPAFRRARETRQRYDQPEPLSLKQKPHPVLWLTPPPPQPRPAAQPCADPERAQQLAREVAEQGERVRTLKAQKAEKGAITAEVSRLLELKKQLALAEGRNPDPAPQKGKKK</sequence>
<dbReference type="PANTHER" id="PTHR45765">
    <property type="entry name" value="METHIONINE--TRNA LIGASE"/>
    <property type="match status" value="1"/>
</dbReference>
<dbReference type="InterPro" id="IPR009080">
    <property type="entry name" value="tRNAsynth_Ia_anticodon-bd"/>
</dbReference>
<dbReference type="InterPro" id="IPR041598">
    <property type="entry name" value="MARS_N"/>
</dbReference>
<dbReference type="GO" id="GO:0006431">
    <property type="term" value="P:methionyl-tRNA aminoacylation"/>
    <property type="evidence" value="ECO:0007669"/>
    <property type="project" value="InterPro"/>
</dbReference>
<evidence type="ECO:0000256" key="4">
    <source>
        <dbReference type="ARBA" id="ARBA00018335"/>
    </source>
</evidence>
<keyword evidence="8 14" id="KW-0067">ATP-binding</keyword>
<dbReference type="InterPro" id="IPR010987">
    <property type="entry name" value="Glutathione-S-Trfase_C-like"/>
</dbReference>
<dbReference type="InterPro" id="IPR015413">
    <property type="entry name" value="Methionyl/Leucyl_tRNA_Synth"/>
</dbReference>
<evidence type="ECO:0000256" key="5">
    <source>
        <dbReference type="ARBA" id="ARBA00022490"/>
    </source>
</evidence>
<dbReference type="PROSITE" id="PS50405">
    <property type="entry name" value="GST_CTER"/>
    <property type="match status" value="1"/>
</dbReference>
<dbReference type="SMART" id="SM00991">
    <property type="entry name" value="WHEP-TRS"/>
    <property type="match status" value="1"/>
</dbReference>
<name>A0A9D3RN20_ANGAN</name>
<feature type="compositionally biased region" description="Low complexity" evidence="15">
    <location>
        <begin position="900"/>
        <end position="909"/>
    </location>
</feature>
<dbReference type="GO" id="GO:0005829">
    <property type="term" value="C:cytosol"/>
    <property type="evidence" value="ECO:0007669"/>
    <property type="project" value="TreeGrafter"/>
</dbReference>
<dbReference type="SUPFAM" id="SSF47323">
    <property type="entry name" value="Anticodon-binding domain of a subclass of class I aminoacyl-tRNA synthetases"/>
    <property type="match status" value="1"/>
</dbReference>
<dbReference type="Gene3D" id="1.10.730.10">
    <property type="entry name" value="Isoleucyl-tRNA Synthetase, Domain 1"/>
    <property type="match status" value="1"/>
</dbReference>
<dbReference type="GO" id="GO:0003723">
    <property type="term" value="F:RNA binding"/>
    <property type="evidence" value="ECO:0007669"/>
    <property type="project" value="UniProtKB-KW"/>
</dbReference>
<evidence type="ECO:0000256" key="6">
    <source>
        <dbReference type="ARBA" id="ARBA00022598"/>
    </source>
</evidence>
<dbReference type="PANTHER" id="PTHR45765:SF1">
    <property type="entry name" value="METHIONINE--TRNA LIGASE, CYTOPLASMIC"/>
    <property type="match status" value="1"/>
</dbReference>
<evidence type="ECO:0000313" key="19">
    <source>
        <dbReference type="Proteomes" id="UP001044222"/>
    </source>
</evidence>
<dbReference type="PROSITE" id="PS00178">
    <property type="entry name" value="AA_TRNA_LIGASE_I"/>
    <property type="match status" value="1"/>
</dbReference>
<evidence type="ECO:0000256" key="8">
    <source>
        <dbReference type="ARBA" id="ARBA00022840"/>
    </source>
</evidence>
<dbReference type="GO" id="GO:0005524">
    <property type="term" value="F:ATP binding"/>
    <property type="evidence" value="ECO:0007669"/>
    <property type="project" value="UniProtKB-KW"/>
</dbReference>
<evidence type="ECO:0000256" key="12">
    <source>
        <dbReference type="ARBA" id="ARBA00030904"/>
    </source>
</evidence>
<dbReference type="PROSITE" id="PS51185">
    <property type="entry name" value="WHEP_TRS_2"/>
    <property type="match status" value="1"/>
</dbReference>